<reference evidence="3 4" key="1">
    <citation type="journal article" date="2014" name="Curr. Microbiol.">
        <title>Spirosoma radiotolerans sp. nov., a gamma-radiation-resistant bacterium isolated from gamma ray-irradiated soil.</title>
        <authorList>
            <person name="Lee J.J."/>
            <person name="Srinivasan S."/>
            <person name="Lim S."/>
            <person name="Joe M."/>
            <person name="Im S."/>
            <person name="Bae S.I."/>
            <person name="Park K.R."/>
            <person name="Han J.H."/>
            <person name="Park S.H."/>
            <person name="Joo B.M."/>
            <person name="Park S.J."/>
            <person name="Kim M.K."/>
        </authorList>
    </citation>
    <scope>NUCLEOTIDE SEQUENCE [LARGE SCALE GENOMIC DNA]</scope>
    <source>
        <strain evidence="3 4">DG5A</strain>
    </source>
</reference>
<protein>
    <recommendedName>
        <fullName evidence="2">Response regulatory domain-containing protein</fullName>
    </recommendedName>
</protein>
<evidence type="ECO:0000313" key="3">
    <source>
        <dbReference type="EMBL" id="AKD54618.1"/>
    </source>
</evidence>
<dbReference type="AlphaFoldDB" id="A0A0E3ZUL7"/>
<dbReference type="Gene3D" id="3.40.50.2300">
    <property type="match status" value="1"/>
</dbReference>
<feature type="domain" description="Response regulatory" evidence="2">
    <location>
        <begin position="18"/>
        <end position="141"/>
    </location>
</feature>
<dbReference type="Proteomes" id="UP000033054">
    <property type="component" value="Chromosome"/>
</dbReference>
<keyword evidence="4" id="KW-1185">Reference proteome</keyword>
<dbReference type="EMBL" id="CP010429">
    <property type="protein sequence ID" value="AKD54618.1"/>
    <property type="molecule type" value="Genomic_DNA"/>
</dbReference>
<dbReference type="Pfam" id="PF00072">
    <property type="entry name" value="Response_reg"/>
    <property type="match status" value="1"/>
</dbReference>
<proteinExistence type="predicted"/>
<dbReference type="InterPro" id="IPR001789">
    <property type="entry name" value="Sig_transdc_resp-reg_receiver"/>
</dbReference>
<gene>
    <name evidence="3" type="ORF">SD10_06540</name>
</gene>
<name>A0A0E3ZUL7_9BACT</name>
<dbReference type="RefSeq" id="WP_046376219.1">
    <property type="nucleotide sequence ID" value="NZ_CP010429.1"/>
</dbReference>
<keyword evidence="1" id="KW-0597">Phosphoprotein</keyword>
<feature type="modified residue" description="4-aspartylphosphate" evidence="1">
    <location>
        <position position="75"/>
    </location>
</feature>
<dbReference type="InterPro" id="IPR011006">
    <property type="entry name" value="CheY-like_superfamily"/>
</dbReference>
<dbReference type="PANTHER" id="PTHR44520:SF2">
    <property type="entry name" value="RESPONSE REGULATOR RCP1"/>
    <property type="match status" value="1"/>
</dbReference>
<dbReference type="PROSITE" id="PS50110">
    <property type="entry name" value="RESPONSE_REGULATORY"/>
    <property type="match status" value="1"/>
</dbReference>
<evidence type="ECO:0000259" key="2">
    <source>
        <dbReference type="PROSITE" id="PS50110"/>
    </source>
</evidence>
<dbReference type="KEGG" id="srd:SD10_06540"/>
<dbReference type="InterPro" id="IPR052893">
    <property type="entry name" value="TCS_response_regulator"/>
</dbReference>
<dbReference type="PATRIC" id="fig|1379870.5.peg.1424"/>
<dbReference type="HOGENOM" id="CLU_000445_69_17_10"/>
<dbReference type="SUPFAM" id="SSF52172">
    <property type="entry name" value="CheY-like"/>
    <property type="match status" value="1"/>
</dbReference>
<dbReference type="PANTHER" id="PTHR44520">
    <property type="entry name" value="RESPONSE REGULATOR RCP1-RELATED"/>
    <property type="match status" value="1"/>
</dbReference>
<accession>A0A0E3ZUL7</accession>
<dbReference type="OrthoDB" id="961596at2"/>
<organism evidence="3 4">
    <name type="scientific">Spirosoma radiotolerans</name>
    <dbReference type="NCBI Taxonomy" id="1379870"/>
    <lineage>
        <taxon>Bacteria</taxon>
        <taxon>Pseudomonadati</taxon>
        <taxon>Bacteroidota</taxon>
        <taxon>Cytophagia</taxon>
        <taxon>Cytophagales</taxon>
        <taxon>Cytophagaceae</taxon>
        <taxon>Spirosoma</taxon>
    </lineage>
</organism>
<dbReference type="STRING" id="1379870.SD10_06540"/>
<evidence type="ECO:0000256" key="1">
    <source>
        <dbReference type="PROSITE-ProRule" id="PRU00169"/>
    </source>
</evidence>
<evidence type="ECO:0000313" key="4">
    <source>
        <dbReference type="Proteomes" id="UP000033054"/>
    </source>
</evidence>
<dbReference type="SMART" id="SM00448">
    <property type="entry name" value="REC"/>
    <property type="match status" value="1"/>
</dbReference>
<sequence>MISTFPNRQRSNRSKSFPLLVVEDNKDHQLLIGYSLRAKIPQAQPVFASSVKEALIHLKITFDKQEDFPQLVLLDLYLPDPTLGWQLLKDIRTHYPRLPVIILSSHQDTDIVETAYELGAHSFINKPMDLDEWECYFRVLNEYWLGTVTLPSVS</sequence>
<dbReference type="GO" id="GO:0000160">
    <property type="term" value="P:phosphorelay signal transduction system"/>
    <property type="evidence" value="ECO:0007669"/>
    <property type="project" value="InterPro"/>
</dbReference>